<dbReference type="EMBL" id="LAZL01000004">
    <property type="protein sequence ID" value="KMT66406.1"/>
    <property type="molecule type" value="Genomic_DNA"/>
</dbReference>
<evidence type="ECO:0000313" key="2">
    <source>
        <dbReference type="Proteomes" id="UP000037600"/>
    </source>
</evidence>
<accession>A0A0J8JP36</accession>
<dbReference type="PATRIC" id="fig|1513271.3.peg.841"/>
<reference evidence="1 2" key="1">
    <citation type="submission" date="2015-04" db="EMBL/GenBank/DDBJ databases">
        <title>Draft Genome Sequence of the Novel Agar-Digesting Marine Bacterium Q1.</title>
        <authorList>
            <person name="Li Y."/>
            <person name="Li D."/>
            <person name="Chen G."/>
            <person name="Du Z."/>
        </authorList>
    </citation>
    <scope>NUCLEOTIDE SEQUENCE [LARGE SCALE GENOMIC DNA]</scope>
    <source>
        <strain evidence="1 2">Q1</strain>
    </source>
</reference>
<dbReference type="OrthoDB" id="7855297at2"/>
<protein>
    <recommendedName>
        <fullName evidence="3">Sulfotransferase family protein</fullName>
    </recommendedName>
</protein>
<organism evidence="1 2">
    <name type="scientific">Catenovulum maritimum</name>
    <dbReference type="NCBI Taxonomy" id="1513271"/>
    <lineage>
        <taxon>Bacteria</taxon>
        <taxon>Pseudomonadati</taxon>
        <taxon>Pseudomonadota</taxon>
        <taxon>Gammaproteobacteria</taxon>
        <taxon>Alteromonadales</taxon>
        <taxon>Alteromonadaceae</taxon>
        <taxon>Catenovulum</taxon>
    </lineage>
</organism>
<dbReference type="SUPFAM" id="SSF52540">
    <property type="entry name" value="P-loop containing nucleoside triphosphate hydrolases"/>
    <property type="match status" value="1"/>
</dbReference>
<dbReference type="RefSeq" id="WP_048689978.1">
    <property type="nucleotide sequence ID" value="NZ_KQ130483.1"/>
</dbReference>
<name>A0A0J8JP36_9ALTE</name>
<dbReference type="Pfam" id="PF17784">
    <property type="entry name" value="Sulfotransfer_4"/>
    <property type="match status" value="2"/>
</dbReference>
<dbReference type="PANTHER" id="PTHR36978:SF4">
    <property type="entry name" value="P-LOOP CONTAINING NUCLEOSIDE TRIPHOSPHATE HYDROLASE PROTEIN"/>
    <property type="match status" value="1"/>
</dbReference>
<proteinExistence type="predicted"/>
<dbReference type="Proteomes" id="UP000037600">
    <property type="component" value="Unassembled WGS sequence"/>
</dbReference>
<dbReference type="InterPro" id="IPR040632">
    <property type="entry name" value="Sulfotransfer_4"/>
</dbReference>
<evidence type="ECO:0008006" key="3">
    <source>
        <dbReference type="Google" id="ProtNLM"/>
    </source>
</evidence>
<evidence type="ECO:0000313" key="1">
    <source>
        <dbReference type="EMBL" id="KMT66406.1"/>
    </source>
</evidence>
<dbReference type="InterPro" id="IPR027417">
    <property type="entry name" value="P-loop_NTPase"/>
</dbReference>
<keyword evidence="2" id="KW-1185">Reference proteome</keyword>
<dbReference type="AlphaFoldDB" id="A0A0J8JP36"/>
<sequence>MIPNKIFIIGLPRTATTSICVAMLELGFKTAHTAYVNKCFEQAQVIADTPVFSHYQALDKLYPNSLFINLTRELNVWRPSIRQLLTRMLVNLQRCDGGFNPIIKQAFNQTFTGLSEAKLADDEYLNICYNKHQNQIQQYFMNRPNDLLSIDISHTGSFLKLRQFLAMHALVTNNHFQTDDKCRGFKHINIGGKVTAWQKIKHPLKAESTRHGKIDKLSFV</sequence>
<gene>
    <name evidence="1" type="ORF">XM47_04065</name>
</gene>
<dbReference type="STRING" id="1513271.XM47_04065"/>
<comment type="caution">
    <text evidence="1">The sequence shown here is derived from an EMBL/GenBank/DDBJ whole genome shotgun (WGS) entry which is preliminary data.</text>
</comment>
<dbReference type="PANTHER" id="PTHR36978">
    <property type="entry name" value="P-LOOP CONTAINING NUCLEOTIDE TRIPHOSPHATE HYDROLASE"/>
    <property type="match status" value="1"/>
</dbReference>
<dbReference type="Gene3D" id="3.40.50.300">
    <property type="entry name" value="P-loop containing nucleotide triphosphate hydrolases"/>
    <property type="match status" value="1"/>
</dbReference>